<gene>
    <name evidence="6" type="ORF">F2P81_009358</name>
</gene>
<evidence type="ECO:0000313" key="7">
    <source>
        <dbReference type="Proteomes" id="UP000438429"/>
    </source>
</evidence>
<evidence type="ECO:0000313" key="6">
    <source>
        <dbReference type="EMBL" id="KAF0038874.1"/>
    </source>
</evidence>
<protein>
    <recommendedName>
        <fullName evidence="8">Mitotic-spindle organizing protein 2-like</fullName>
    </recommendedName>
</protein>
<evidence type="ECO:0000256" key="5">
    <source>
        <dbReference type="ARBA" id="ARBA00023212"/>
    </source>
</evidence>
<name>A0A6A4T6S8_SCOMX</name>
<evidence type="ECO:0000256" key="1">
    <source>
        <dbReference type="ARBA" id="ARBA00004186"/>
    </source>
</evidence>
<dbReference type="GO" id="GO:0005813">
    <property type="term" value="C:centrosome"/>
    <property type="evidence" value="ECO:0007669"/>
    <property type="project" value="UniProtKB-SubCell"/>
</dbReference>
<comment type="similarity">
    <text evidence="3">Belongs to the MOZART2 family.</text>
</comment>
<evidence type="ECO:0000256" key="3">
    <source>
        <dbReference type="ARBA" id="ARBA00007286"/>
    </source>
</evidence>
<reference evidence="6 7" key="1">
    <citation type="submission" date="2019-06" db="EMBL/GenBank/DDBJ databases">
        <title>Draft genomes of female and male turbot (Scophthalmus maximus).</title>
        <authorList>
            <person name="Xu H."/>
            <person name="Xu X.-W."/>
            <person name="Shao C."/>
            <person name="Chen S."/>
        </authorList>
    </citation>
    <scope>NUCLEOTIDE SEQUENCE [LARGE SCALE GENOMIC DNA]</scope>
    <source>
        <strain evidence="6">Ysfricsl-2016a</strain>
        <tissue evidence="6">Blood</tissue>
    </source>
</reference>
<sequence length="322" mass="34507">MSQQPQQTLPSAPDSPALVVTSNVQKYAMKKKKVLSAEETELFELTQAAGITVDQEVFKIIVDLLKMNVAPQAVFQTLKAMCAGQRVADSCGGESASAATHTTGIGSAPTEARESVEGGVVAAALRSWPCGPVALWPCGPAALAPTCCLQHARMKCTVVAGGTRVSAAKRKERKKNAVPLLLHPSSPLPPSVKHRKRISPLPHQTRSDTLTHLQTAGTIKTSQCSQLLMRTSSQAKCGLWCEEALFNASVKMFRRFYSGTECSSKASRRCSVFTLSIDISSDDQRHTLCALVGDGETELGTTTRDGDANMYGRSIDLCFQGH</sequence>
<evidence type="ECO:0000256" key="2">
    <source>
        <dbReference type="ARBA" id="ARBA00004300"/>
    </source>
</evidence>
<comment type="subcellular location">
    <subcellularLocation>
        <location evidence="2">Cytoplasm</location>
        <location evidence="2">Cytoskeleton</location>
        <location evidence="2">Microtubule organizing center</location>
        <location evidence="2">Centrosome</location>
    </subcellularLocation>
    <subcellularLocation>
        <location evidence="1">Cytoplasm</location>
        <location evidence="1">Cytoskeleton</location>
        <location evidence="1">Spindle</location>
    </subcellularLocation>
</comment>
<dbReference type="Pfam" id="PF12926">
    <property type="entry name" value="MOZART2"/>
    <property type="match status" value="1"/>
</dbReference>
<dbReference type="AlphaFoldDB" id="A0A6A4T6S8"/>
<keyword evidence="5" id="KW-0206">Cytoskeleton</keyword>
<evidence type="ECO:0000256" key="4">
    <source>
        <dbReference type="ARBA" id="ARBA00022490"/>
    </source>
</evidence>
<dbReference type="GO" id="GO:0005819">
    <property type="term" value="C:spindle"/>
    <property type="evidence" value="ECO:0007669"/>
    <property type="project" value="UniProtKB-SubCell"/>
</dbReference>
<organism evidence="6 7">
    <name type="scientific">Scophthalmus maximus</name>
    <name type="common">Turbot</name>
    <name type="synonym">Psetta maxima</name>
    <dbReference type="NCBI Taxonomy" id="52904"/>
    <lineage>
        <taxon>Eukaryota</taxon>
        <taxon>Metazoa</taxon>
        <taxon>Chordata</taxon>
        <taxon>Craniata</taxon>
        <taxon>Vertebrata</taxon>
        <taxon>Euteleostomi</taxon>
        <taxon>Actinopterygii</taxon>
        <taxon>Neopterygii</taxon>
        <taxon>Teleostei</taxon>
        <taxon>Neoteleostei</taxon>
        <taxon>Acanthomorphata</taxon>
        <taxon>Carangaria</taxon>
        <taxon>Pleuronectiformes</taxon>
        <taxon>Pleuronectoidei</taxon>
        <taxon>Scophthalmidae</taxon>
        <taxon>Scophthalmus</taxon>
    </lineage>
</organism>
<dbReference type="PANTHER" id="PTHR28578">
    <property type="entry name" value="MITOTIC-SPINDLE ORGANIZING PROTEIN 2A-RELATED"/>
    <property type="match status" value="1"/>
</dbReference>
<proteinExistence type="inferred from homology"/>
<comment type="caution">
    <text evidence="6">The sequence shown here is derived from an EMBL/GenBank/DDBJ whole genome shotgun (WGS) entry which is preliminary data.</text>
</comment>
<dbReference type="InterPro" id="IPR024332">
    <property type="entry name" value="MOZART2"/>
</dbReference>
<dbReference type="PANTHER" id="PTHR28578:SF2">
    <property type="entry name" value="MITOTIC-SPINDLE ORGANIZING PROTEIN 2"/>
    <property type="match status" value="1"/>
</dbReference>
<keyword evidence="4" id="KW-0963">Cytoplasm</keyword>
<dbReference type="EMBL" id="VEVO01000008">
    <property type="protein sequence ID" value="KAF0038874.1"/>
    <property type="molecule type" value="Genomic_DNA"/>
</dbReference>
<accession>A0A6A4T6S8</accession>
<evidence type="ECO:0008006" key="8">
    <source>
        <dbReference type="Google" id="ProtNLM"/>
    </source>
</evidence>
<dbReference type="Proteomes" id="UP000438429">
    <property type="component" value="Unassembled WGS sequence"/>
</dbReference>